<dbReference type="AlphaFoldDB" id="A0A5Q6RJ96"/>
<dbReference type="OrthoDB" id="9815126at2"/>
<dbReference type="GO" id="GO:0019239">
    <property type="term" value="F:deaminase activity"/>
    <property type="evidence" value="ECO:0007669"/>
    <property type="project" value="TreeGrafter"/>
</dbReference>
<sequence length="126" mass="13158">MPRQIITTSNAPSSPLFSQGVKAGSQVFISGTTGIDSSTGRMAGDSIQAQTRQALANCEAILREAGATLDDVVEVGVLLTDPGDFAGMNEEYARWFPSEPPARYAAKLGAEIPGLLVSIRMTASLA</sequence>
<dbReference type="InterPro" id="IPR035959">
    <property type="entry name" value="RutC-like_sf"/>
</dbReference>
<dbReference type="InterPro" id="IPR006175">
    <property type="entry name" value="YjgF/YER057c/UK114"/>
</dbReference>
<accession>A0A5Q6RJ96</accession>
<dbReference type="SUPFAM" id="SSF55298">
    <property type="entry name" value="YjgF-like"/>
    <property type="match status" value="1"/>
</dbReference>
<name>A0A5Q6RJ96_9ACTN</name>
<dbReference type="GO" id="GO:0005829">
    <property type="term" value="C:cytosol"/>
    <property type="evidence" value="ECO:0007669"/>
    <property type="project" value="TreeGrafter"/>
</dbReference>
<dbReference type="Gene3D" id="3.30.1330.40">
    <property type="entry name" value="RutC-like"/>
    <property type="match status" value="1"/>
</dbReference>
<evidence type="ECO:0000313" key="1">
    <source>
        <dbReference type="EMBL" id="KAA1418154.1"/>
    </source>
</evidence>
<gene>
    <name evidence="1" type="ORF">FE697_020160</name>
</gene>
<comment type="caution">
    <text evidence="1">The sequence shown here is derived from an EMBL/GenBank/DDBJ whole genome shotgun (WGS) entry which is preliminary data.</text>
</comment>
<evidence type="ECO:0000313" key="2">
    <source>
        <dbReference type="Proteomes" id="UP000307768"/>
    </source>
</evidence>
<dbReference type="PANTHER" id="PTHR11803">
    <property type="entry name" value="2-IMINOBUTANOATE/2-IMINOPROPANOATE DEAMINASE RIDA"/>
    <property type="match status" value="1"/>
</dbReference>
<dbReference type="Pfam" id="PF01042">
    <property type="entry name" value="Ribonuc_L-PSP"/>
    <property type="match status" value="1"/>
</dbReference>
<dbReference type="EMBL" id="VDFQ02000007">
    <property type="protein sequence ID" value="KAA1418154.1"/>
    <property type="molecule type" value="Genomic_DNA"/>
</dbReference>
<protein>
    <submittedName>
        <fullName evidence="1">RidA family protein</fullName>
    </submittedName>
</protein>
<organism evidence="1 2">
    <name type="scientific">Mumia zhuanghuii</name>
    <dbReference type="NCBI Taxonomy" id="2585211"/>
    <lineage>
        <taxon>Bacteria</taxon>
        <taxon>Bacillati</taxon>
        <taxon>Actinomycetota</taxon>
        <taxon>Actinomycetes</taxon>
        <taxon>Propionibacteriales</taxon>
        <taxon>Nocardioidaceae</taxon>
        <taxon>Mumia</taxon>
    </lineage>
</organism>
<dbReference type="PANTHER" id="PTHR11803:SF39">
    <property type="entry name" value="2-IMINOBUTANOATE_2-IMINOPROPANOATE DEAMINASE"/>
    <property type="match status" value="1"/>
</dbReference>
<dbReference type="CDD" id="cd00448">
    <property type="entry name" value="YjgF_YER057c_UK114_family"/>
    <property type="match status" value="1"/>
</dbReference>
<proteinExistence type="predicted"/>
<dbReference type="RefSeq" id="WP_149771443.1">
    <property type="nucleotide sequence ID" value="NZ_VDFQ02000007.1"/>
</dbReference>
<reference evidence="1 2" key="1">
    <citation type="submission" date="2019-09" db="EMBL/GenBank/DDBJ databases">
        <title>Mumia zhuanghuii sp. nov. isolated from the intestinal contents of plateau pika (Ochotona curzoniae) in the Qinghai-Tibet plateau of China.</title>
        <authorList>
            <person name="Tian Z."/>
        </authorList>
    </citation>
    <scope>NUCLEOTIDE SEQUENCE [LARGE SCALE GENOMIC DNA]</scope>
    <source>
        <strain evidence="2">350</strain>
    </source>
</reference>
<dbReference type="Proteomes" id="UP000307768">
    <property type="component" value="Unassembled WGS sequence"/>
</dbReference>